<reference evidence="8" key="1">
    <citation type="journal article" date="2005" name="PLoS Biol.">
        <title>The genomes of Oryza sativa: a history of duplications.</title>
        <authorList>
            <person name="Yu J."/>
            <person name="Wang J."/>
            <person name="Lin W."/>
            <person name="Li S."/>
            <person name="Li H."/>
            <person name="Zhou J."/>
            <person name="Ni P."/>
            <person name="Dong W."/>
            <person name="Hu S."/>
            <person name="Zeng C."/>
            <person name="Zhang J."/>
            <person name="Zhang Y."/>
            <person name="Li R."/>
            <person name="Xu Z."/>
            <person name="Li S."/>
            <person name="Li X."/>
            <person name="Zheng H."/>
            <person name="Cong L."/>
            <person name="Lin L."/>
            <person name="Yin J."/>
            <person name="Geng J."/>
            <person name="Li G."/>
            <person name="Shi J."/>
            <person name="Liu J."/>
            <person name="Lv H."/>
            <person name="Li J."/>
            <person name="Wang J."/>
            <person name="Deng Y."/>
            <person name="Ran L."/>
            <person name="Shi X."/>
            <person name="Wang X."/>
            <person name="Wu Q."/>
            <person name="Li C."/>
            <person name="Ren X."/>
            <person name="Wang J."/>
            <person name="Wang X."/>
            <person name="Li D."/>
            <person name="Liu D."/>
            <person name="Zhang X."/>
            <person name="Ji Z."/>
            <person name="Zhao W."/>
            <person name="Sun Y."/>
            <person name="Zhang Z."/>
            <person name="Bao J."/>
            <person name="Han Y."/>
            <person name="Dong L."/>
            <person name="Ji J."/>
            <person name="Chen P."/>
            <person name="Wu S."/>
            <person name="Liu J."/>
            <person name="Xiao Y."/>
            <person name="Bu D."/>
            <person name="Tan J."/>
            <person name="Yang L."/>
            <person name="Ye C."/>
            <person name="Zhang J."/>
            <person name="Xu J."/>
            <person name="Zhou Y."/>
            <person name="Yu Y."/>
            <person name="Zhang B."/>
            <person name="Zhuang S."/>
            <person name="Wei H."/>
            <person name="Liu B."/>
            <person name="Lei M."/>
            <person name="Yu H."/>
            <person name="Li Y."/>
            <person name="Xu H."/>
            <person name="Wei S."/>
            <person name="He X."/>
            <person name="Fang L."/>
            <person name="Zhang Z."/>
            <person name="Zhang Y."/>
            <person name="Huang X."/>
            <person name="Su Z."/>
            <person name="Tong W."/>
            <person name="Li J."/>
            <person name="Tong Z."/>
            <person name="Li S."/>
            <person name="Ye J."/>
            <person name="Wang L."/>
            <person name="Fang L."/>
            <person name="Lei T."/>
            <person name="Chen C."/>
            <person name="Chen H."/>
            <person name="Xu Z."/>
            <person name="Li H."/>
            <person name="Huang H."/>
            <person name="Zhang F."/>
            <person name="Xu H."/>
            <person name="Li N."/>
            <person name="Zhao C."/>
            <person name="Li S."/>
            <person name="Dong L."/>
            <person name="Huang Y."/>
            <person name="Li L."/>
            <person name="Xi Y."/>
            <person name="Qi Q."/>
            <person name="Li W."/>
            <person name="Zhang B."/>
            <person name="Hu W."/>
            <person name="Zhang Y."/>
            <person name="Tian X."/>
            <person name="Jiao Y."/>
            <person name="Liang X."/>
            <person name="Jin J."/>
            <person name="Gao L."/>
            <person name="Zheng W."/>
            <person name="Hao B."/>
            <person name="Liu S."/>
            <person name="Wang W."/>
            <person name="Yuan L."/>
            <person name="Cao M."/>
            <person name="McDermott J."/>
            <person name="Samudrala R."/>
            <person name="Wang J."/>
            <person name="Wong G.K."/>
            <person name="Yang H."/>
        </authorList>
    </citation>
    <scope>NUCLEOTIDE SEQUENCE [LARGE SCALE GENOMIC DNA]</scope>
</reference>
<keyword evidence="3 7" id="KW-0812">Transmembrane</keyword>
<feature type="transmembrane region" description="Helical" evidence="7">
    <location>
        <begin position="75"/>
        <end position="99"/>
    </location>
</feature>
<feature type="compositionally biased region" description="Basic and acidic residues" evidence="6">
    <location>
        <begin position="8"/>
        <end position="18"/>
    </location>
</feature>
<feature type="transmembrane region" description="Helical" evidence="7">
    <location>
        <begin position="333"/>
        <end position="353"/>
    </location>
</feature>
<dbReference type="GO" id="GO:0022857">
    <property type="term" value="F:transmembrane transporter activity"/>
    <property type="evidence" value="ECO:0007669"/>
    <property type="project" value="InterPro"/>
</dbReference>
<keyword evidence="5 7" id="KW-0472">Membrane</keyword>
<evidence type="ECO:0000256" key="5">
    <source>
        <dbReference type="ARBA" id="ARBA00023136"/>
    </source>
</evidence>
<organism evidence="8">
    <name type="scientific">Oryza sativa subsp. japonica</name>
    <name type="common">Rice</name>
    <dbReference type="NCBI Taxonomy" id="39947"/>
    <lineage>
        <taxon>Eukaryota</taxon>
        <taxon>Viridiplantae</taxon>
        <taxon>Streptophyta</taxon>
        <taxon>Embryophyta</taxon>
        <taxon>Tracheophyta</taxon>
        <taxon>Spermatophyta</taxon>
        <taxon>Magnoliopsida</taxon>
        <taxon>Liliopsida</taxon>
        <taxon>Poales</taxon>
        <taxon>Poaceae</taxon>
        <taxon>BOP clade</taxon>
        <taxon>Oryzoideae</taxon>
        <taxon>Oryzeae</taxon>
        <taxon>Oryzinae</taxon>
        <taxon>Oryza</taxon>
        <taxon>Oryza sativa</taxon>
    </lineage>
</organism>
<feature type="transmembrane region" description="Helical" evidence="7">
    <location>
        <begin position="691"/>
        <end position="709"/>
    </location>
</feature>
<reference evidence="8" key="2">
    <citation type="submission" date="2008-12" db="EMBL/GenBank/DDBJ databases">
        <title>Improved gene annotation of the rice (Oryza sativa) genomes.</title>
        <authorList>
            <person name="Wang J."/>
            <person name="Li R."/>
            <person name="Fan W."/>
            <person name="Huang Q."/>
            <person name="Zhang J."/>
            <person name="Zhou Y."/>
            <person name="Hu Y."/>
            <person name="Zi S."/>
            <person name="Li J."/>
            <person name="Ni P."/>
            <person name="Zheng H."/>
            <person name="Zhang Y."/>
            <person name="Zhao M."/>
            <person name="Hao Q."/>
            <person name="McDermott J."/>
            <person name="Samudrala R."/>
            <person name="Kristiansen K."/>
            <person name="Wong G.K.-S."/>
        </authorList>
    </citation>
    <scope>NUCLEOTIDE SEQUENCE</scope>
</reference>
<dbReference type="EMBL" id="CM000138">
    <property type="protein sequence ID" value="EEE55833.1"/>
    <property type="molecule type" value="Genomic_DNA"/>
</dbReference>
<dbReference type="InterPro" id="IPR036259">
    <property type="entry name" value="MFS_trans_sf"/>
</dbReference>
<dbReference type="InterPro" id="IPR000109">
    <property type="entry name" value="POT_fam"/>
</dbReference>
<comment type="subcellular location">
    <subcellularLocation>
        <location evidence="1">Membrane</location>
        <topology evidence="1">Multi-pass membrane protein</topology>
    </subcellularLocation>
</comment>
<evidence type="ECO:0000256" key="4">
    <source>
        <dbReference type="ARBA" id="ARBA00022989"/>
    </source>
</evidence>
<name>B9EVE9_ORYSJ</name>
<feature type="transmembrane region" description="Helical" evidence="7">
    <location>
        <begin position="175"/>
        <end position="198"/>
    </location>
</feature>
<proteinExistence type="inferred from homology"/>
<evidence type="ECO:0000256" key="3">
    <source>
        <dbReference type="ARBA" id="ARBA00022692"/>
    </source>
</evidence>
<evidence type="ECO:0000256" key="2">
    <source>
        <dbReference type="ARBA" id="ARBA00005982"/>
    </source>
</evidence>
<keyword evidence="4 7" id="KW-1133">Transmembrane helix</keyword>
<protein>
    <recommendedName>
        <fullName evidence="9">Peptide transporter PTR2</fullName>
    </recommendedName>
</protein>
<dbReference type="AlphaFoldDB" id="B9EVE9"/>
<gene>
    <name evidence="8" type="ORF">OsJ_04443</name>
</gene>
<dbReference type="Gene3D" id="1.20.1250.20">
    <property type="entry name" value="MFS general substrate transporter like domains"/>
    <property type="match status" value="2"/>
</dbReference>
<feature type="transmembrane region" description="Helical" evidence="7">
    <location>
        <begin position="503"/>
        <end position="523"/>
    </location>
</feature>
<feature type="transmembrane region" description="Helical" evidence="7">
    <location>
        <begin position="577"/>
        <end position="598"/>
    </location>
</feature>
<feature type="transmembrane region" description="Helical" evidence="7">
    <location>
        <begin position="105"/>
        <end position="128"/>
    </location>
</feature>
<sequence length="720" mass="77865">MEGVESCNGRHADADDRRTSKKDRRTTWASAFILGCTRAASRRRTTSPTGRAPGSITPLVAAYLADAFLGRYWTILLFMAISVLGYGVLAASAAAPALLHGGAAAFYAGLYLVALGSGLLVVMAPFGAGQFDEADEGERSRQSSFFNWFYLWLNFGSLVGGTVLVWVQTSVGWGIGYGVPAIFSALSVAVFLAGTAAYRRCQPPGGSPLTRIAQVVVAAARKHDVEVPADASLLHECCDAVDGMSAIQGSRRLVHTDQFRFLDKAAVETAGDKAEPSPWRLCTVTQVEELKCVLRLLPVWASGIIFAAAYTQMTTTFVLQGDTLDPRIGGFKVPAAVLSVFDTLSVMLWVPLYDRAIVPLARRVTGHDRGFTQLARMGVGLVILTVAMLVAGTLEVARRPVIARHGLYGDDGNGGYLPLSIFWQVPQYVLVGASEVFTFIGQMEFFYDQAPDAMRSLCSGLSSTFLDKAAVETAGDKAEPSPWRLCTVTQVEELKCVLRLLPVWASGIIFAAAYTQMTTTFVLQGDTLDPRIGGFKVPAAVLSVFDTLSVMLWVPLYDRAIVPLARRVTGHDRGFTQLARMGVGLVILTVAMLVAGTLEVARRPVIARHGLYGDDGNGGYLPLSIFWQMEFFYDQAPDAMRSLCSGLSSTSFALGNYASSAIVVVVARATARGGRLGWIPDNINRGHLDDFFWLLAVLCVANFAAYLLIARWYTYKKTVD</sequence>
<evidence type="ECO:0008006" key="9">
    <source>
        <dbReference type="Google" id="ProtNLM"/>
    </source>
</evidence>
<dbReference type="Pfam" id="PF00854">
    <property type="entry name" value="PTR2"/>
    <property type="match status" value="2"/>
</dbReference>
<dbReference type="SUPFAM" id="SSF103473">
    <property type="entry name" value="MFS general substrate transporter"/>
    <property type="match status" value="1"/>
</dbReference>
<feature type="transmembrane region" description="Helical" evidence="7">
    <location>
        <begin position="293"/>
        <end position="313"/>
    </location>
</feature>
<comment type="similarity">
    <text evidence="2">Belongs to the major facilitator superfamily. Proton-dependent oligopeptide transporter (POT/PTR) (TC 2.A.17) family.</text>
</comment>
<feature type="transmembrane region" description="Helical" evidence="7">
    <location>
        <begin position="535"/>
        <end position="557"/>
    </location>
</feature>
<evidence type="ECO:0000256" key="7">
    <source>
        <dbReference type="SAM" id="Phobius"/>
    </source>
</evidence>
<evidence type="ECO:0000256" key="6">
    <source>
        <dbReference type="SAM" id="MobiDB-lite"/>
    </source>
</evidence>
<feature type="transmembrane region" description="Helical" evidence="7">
    <location>
        <begin position="149"/>
        <end position="169"/>
    </location>
</feature>
<dbReference type="Proteomes" id="UP000007752">
    <property type="component" value="Chromosome 1"/>
</dbReference>
<dbReference type="GO" id="GO:0016020">
    <property type="term" value="C:membrane"/>
    <property type="evidence" value="ECO:0007669"/>
    <property type="project" value="UniProtKB-SubCell"/>
</dbReference>
<accession>B9EVE9</accession>
<dbReference type="PANTHER" id="PTHR11654">
    <property type="entry name" value="OLIGOPEPTIDE TRANSPORTER-RELATED"/>
    <property type="match status" value="1"/>
</dbReference>
<evidence type="ECO:0000313" key="8">
    <source>
        <dbReference type="EMBL" id="EEE55833.1"/>
    </source>
</evidence>
<feature type="region of interest" description="Disordered" evidence="6">
    <location>
        <begin position="1"/>
        <end position="22"/>
    </location>
</feature>
<evidence type="ECO:0000256" key="1">
    <source>
        <dbReference type="ARBA" id="ARBA00004141"/>
    </source>
</evidence>
<feature type="transmembrane region" description="Helical" evidence="7">
    <location>
        <begin position="374"/>
        <end position="394"/>
    </location>
</feature>